<reference evidence="2" key="1">
    <citation type="journal article" date="2014" name="Int. J. Syst. Evol. Microbiol.">
        <title>Complete genome sequence of Corynebacterium casei LMG S-19264T (=DSM 44701T), isolated from a smear-ripened cheese.</title>
        <authorList>
            <consortium name="US DOE Joint Genome Institute (JGI-PGF)"/>
            <person name="Walter F."/>
            <person name="Albersmeier A."/>
            <person name="Kalinowski J."/>
            <person name="Ruckert C."/>
        </authorList>
    </citation>
    <scope>NUCLEOTIDE SEQUENCE</scope>
    <source>
        <strain evidence="2">JCM 4834</strain>
    </source>
</reference>
<proteinExistence type="predicted"/>
<organism evidence="2 3">
    <name type="scientific">Streptomyces subrutilus</name>
    <dbReference type="NCBI Taxonomy" id="36818"/>
    <lineage>
        <taxon>Bacteria</taxon>
        <taxon>Bacillati</taxon>
        <taxon>Actinomycetota</taxon>
        <taxon>Actinomycetes</taxon>
        <taxon>Kitasatosporales</taxon>
        <taxon>Streptomycetaceae</taxon>
        <taxon>Streptomyces</taxon>
    </lineage>
</organism>
<dbReference type="InterPro" id="IPR036259">
    <property type="entry name" value="MFS_trans_sf"/>
</dbReference>
<keyword evidence="1" id="KW-0812">Transmembrane</keyword>
<dbReference type="AlphaFoldDB" id="A0A918RCU5"/>
<feature type="transmembrane region" description="Helical" evidence="1">
    <location>
        <begin position="12"/>
        <end position="32"/>
    </location>
</feature>
<gene>
    <name evidence="2" type="ORF">GCM10010371_62330</name>
</gene>
<keyword evidence="1" id="KW-1133">Transmembrane helix</keyword>
<evidence type="ECO:0000313" key="2">
    <source>
        <dbReference type="EMBL" id="GGZ94064.1"/>
    </source>
</evidence>
<name>A0A918RCU5_9ACTN</name>
<reference evidence="2" key="2">
    <citation type="submission" date="2020-09" db="EMBL/GenBank/DDBJ databases">
        <authorList>
            <person name="Sun Q."/>
            <person name="Ohkuma M."/>
        </authorList>
    </citation>
    <scope>NUCLEOTIDE SEQUENCE</scope>
    <source>
        <strain evidence="2">JCM 4834</strain>
    </source>
</reference>
<evidence type="ECO:0000313" key="3">
    <source>
        <dbReference type="Proteomes" id="UP000634660"/>
    </source>
</evidence>
<comment type="caution">
    <text evidence="2">The sequence shown here is derived from an EMBL/GenBank/DDBJ whole genome shotgun (WGS) entry which is preliminary data.</text>
</comment>
<feature type="transmembrane region" description="Helical" evidence="1">
    <location>
        <begin position="38"/>
        <end position="57"/>
    </location>
</feature>
<evidence type="ECO:0008006" key="4">
    <source>
        <dbReference type="Google" id="ProtNLM"/>
    </source>
</evidence>
<protein>
    <recommendedName>
        <fullName evidence="4">MFS transporter</fullName>
    </recommendedName>
</protein>
<dbReference type="Proteomes" id="UP000634660">
    <property type="component" value="Unassembled WGS sequence"/>
</dbReference>
<sequence length="66" mass="6854">MPSQPARGNRVTRGLAMSAGGLFMPLLGMAASHYGPRGALALFATVPVLAMLLSAFLREPDQAPTT</sequence>
<evidence type="ECO:0000256" key="1">
    <source>
        <dbReference type="SAM" id="Phobius"/>
    </source>
</evidence>
<keyword evidence="1" id="KW-0472">Membrane</keyword>
<dbReference type="SUPFAM" id="SSF103473">
    <property type="entry name" value="MFS general substrate transporter"/>
    <property type="match status" value="1"/>
</dbReference>
<accession>A0A918RCU5</accession>
<dbReference type="EMBL" id="BMVX01000036">
    <property type="protein sequence ID" value="GGZ94064.1"/>
    <property type="molecule type" value="Genomic_DNA"/>
</dbReference>